<dbReference type="Pfam" id="PF00561">
    <property type="entry name" value="Abhydrolase_1"/>
    <property type="match status" value="1"/>
</dbReference>
<dbReference type="InterPro" id="IPR000073">
    <property type="entry name" value="AB_hydrolase_1"/>
</dbReference>
<name>A0ABP9PGN1_9ACTN</name>
<evidence type="ECO:0000313" key="2">
    <source>
        <dbReference type="EMBL" id="GAA5146253.1"/>
    </source>
</evidence>
<dbReference type="InterPro" id="IPR029058">
    <property type="entry name" value="AB_hydrolase_fold"/>
</dbReference>
<dbReference type="SUPFAM" id="SSF53474">
    <property type="entry name" value="alpha/beta-Hydrolases"/>
    <property type="match status" value="1"/>
</dbReference>
<reference evidence="3" key="1">
    <citation type="journal article" date="2019" name="Int. J. Syst. Evol. Microbiol.">
        <title>The Global Catalogue of Microorganisms (GCM) 10K type strain sequencing project: providing services to taxonomists for standard genome sequencing and annotation.</title>
        <authorList>
            <consortium name="The Broad Institute Genomics Platform"/>
            <consortium name="The Broad Institute Genome Sequencing Center for Infectious Disease"/>
            <person name="Wu L."/>
            <person name="Ma J."/>
        </authorList>
    </citation>
    <scope>NUCLEOTIDE SEQUENCE [LARGE SCALE GENOMIC DNA]</scope>
    <source>
        <strain evidence="3">JCM 18459</strain>
    </source>
</reference>
<dbReference type="PRINTS" id="PR00111">
    <property type="entry name" value="ABHYDROLASE"/>
</dbReference>
<dbReference type="EMBL" id="BAABKG010000002">
    <property type="protein sequence ID" value="GAA5146253.1"/>
    <property type="molecule type" value="Genomic_DNA"/>
</dbReference>
<dbReference type="PANTHER" id="PTHR43433">
    <property type="entry name" value="HYDROLASE, ALPHA/BETA FOLD FAMILY PROTEIN"/>
    <property type="match status" value="1"/>
</dbReference>
<protein>
    <recommendedName>
        <fullName evidence="1">AB hydrolase-1 domain-containing protein</fullName>
    </recommendedName>
</protein>
<comment type="caution">
    <text evidence="2">The sequence shown here is derived from an EMBL/GenBank/DDBJ whole genome shotgun (WGS) entry which is preliminary data.</text>
</comment>
<evidence type="ECO:0000313" key="3">
    <source>
        <dbReference type="Proteomes" id="UP001500221"/>
    </source>
</evidence>
<organism evidence="2 3">
    <name type="scientific">Nocardioides marinquilinus</name>
    <dbReference type="NCBI Taxonomy" id="1210400"/>
    <lineage>
        <taxon>Bacteria</taxon>
        <taxon>Bacillati</taxon>
        <taxon>Actinomycetota</taxon>
        <taxon>Actinomycetes</taxon>
        <taxon>Propionibacteriales</taxon>
        <taxon>Nocardioidaceae</taxon>
        <taxon>Nocardioides</taxon>
    </lineage>
</organism>
<evidence type="ECO:0000259" key="1">
    <source>
        <dbReference type="Pfam" id="PF00561"/>
    </source>
</evidence>
<dbReference type="Proteomes" id="UP001500221">
    <property type="component" value="Unassembled WGS sequence"/>
</dbReference>
<dbReference type="InterPro" id="IPR050471">
    <property type="entry name" value="AB_hydrolase"/>
</dbReference>
<accession>A0ABP9PGN1</accession>
<dbReference type="PANTHER" id="PTHR43433:SF5">
    <property type="entry name" value="AB HYDROLASE-1 DOMAIN-CONTAINING PROTEIN"/>
    <property type="match status" value="1"/>
</dbReference>
<dbReference type="Gene3D" id="3.40.50.1820">
    <property type="entry name" value="alpha/beta hydrolase"/>
    <property type="match status" value="1"/>
</dbReference>
<proteinExistence type="predicted"/>
<keyword evidence="3" id="KW-1185">Reference proteome</keyword>
<sequence>MSEQRLVPVDDGVELCVQTFGEPADPPVVLVSGAATSMDWWPLAWCERLAAGGRYVVRFDHRDTGRSTTGPVGEPDYDGDVLTLDTARLVEALGLAPAHVVGASMGGGIAQSLALRRPELVASLVLVATSAAGGVDDDLPGPEPRVAATFTDPPPDPDWADRDAYVAWVLDAERTWAGALGVDEDDVRAGAGATFDRSHDVAAAGNHWIAVERDGGAPPLDVHDLAVPVLVVHGSDDPMFPLPHGEALAAAVTGAQLLVVEGMGHQVPPRATWDVVVPAVLAHTAT</sequence>
<feature type="domain" description="AB hydrolase-1" evidence="1">
    <location>
        <begin position="26"/>
        <end position="265"/>
    </location>
</feature>
<dbReference type="RefSeq" id="WP_345456921.1">
    <property type="nucleotide sequence ID" value="NZ_BAABKG010000002.1"/>
</dbReference>
<gene>
    <name evidence="2" type="ORF">GCM10023340_16900</name>
</gene>